<reference evidence="1" key="1">
    <citation type="submission" date="2023-03" db="EMBL/GenBank/DDBJ databases">
        <title>Massive genome expansion in bonnet fungi (Mycena s.s.) driven by repeated elements and novel gene families across ecological guilds.</title>
        <authorList>
            <consortium name="Lawrence Berkeley National Laboratory"/>
            <person name="Harder C.B."/>
            <person name="Miyauchi S."/>
            <person name="Viragh M."/>
            <person name="Kuo A."/>
            <person name="Thoen E."/>
            <person name="Andreopoulos B."/>
            <person name="Lu D."/>
            <person name="Skrede I."/>
            <person name="Drula E."/>
            <person name="Henrissat B."/>
            <person name="Morin E."/>
            <person name="Kohler A."/>
            <person name="Barry K."/>
            <person name="LaButti K."/>
            <person name="Morin E."/>
            <person name="Salamov A."/>
            <person name="Lipzen A."/>
            <person name="Mereny Z."/>
            <person name="Hegedus B."/>
            <person name="Baldrian P."/>
            <person name="Stursova M."/>
            <person name="Weitz H."/>
            <person name="Taylor A."/>
            <person name="Grigoriev I.V."/>
            <person name="Nagy L.G."/>
            <person name="Martin F."/>
            <person name="Kauserud H."/>
        </authorList>
    </citation>
    <scope>NUCLEOTIDE SEQUENCE</scope>
    <source>
        <strain evidence="1">CBHHK067</strain>
    </source>
</reference>
<name>A0AAD7FXV7_MYCRO</name>
<evidence type="ECO:0000313" key="2">
    <source>
        <dbReference type="Proteomes" id="UP001221757"/>
    </source>
</evidence>
<evidence type="ECO:0000313" key="1">
    <source>
        <dbReference type="EMBL" id="KAJ7649302.1"/>
    </source>
</evidence>
<comment type="caution">
    <text evidence="1">The sequence shown here is derived from an EMBL/GenBank/DDBJ whole genome shotgun (WGS) entry which is preliminary data.</text>
</comment>
<proteinExistence type="predicted"/>
<dbReference type="Proteomes" id="UP001221757">
    <property type="component" value="Unassembled WGS sequence"/>
</dbReference>
<dbReference type="EMBL" id="JARKIE010000364">
    <property type="protein sequence ID" value="KAJ7649302.1"/>
    <property type="molecule type" value="Genomic_DNA"/>
</dbReference>
<organism evidence="1 2">
    <name type="scientific">Mycena rosella</name>
    <name type="common">Pink bonnet</name>
    <name type="synonym">Agaricus rosellus</name>
    <dbReference type="NCBI Taxonomy" id="1033263"/>
    <lineage>
        <taxon>Eukaryota</taxon>
        <taxon>Fungi</taxon>
        <taxon>Dikarya</taxon>
        <taxon>Basidiomycota</taxon>
        <taxon>Agaricomycotina</taxon>
        <taxon>Agaricomycetes</taxon>
        <taxon>Agaricomycetidae</taxon>
        <taxon>Agaricales</taxon>
        <taxon>Marasmiineae</taxon>
        <taxon>Mycenaceae</taxon>
        <taxon>Mycena</taxon>
    </lineage>
</organism>
<keyword evidence="2" id="KW-1185">Reference proteome</keyword>
<protein>
    <submittedName>
        <fullName evidence="1">Uncharacterized protein</fullName>
    </submittedName>
</protein>
<gene>
    <name evidence="1" type="ORF">B0H17DRAFT_1215295</name>
</gene>
<accession>A0AAD7FXV7</accession>
<sequence length="75" mass="8139">MSWSSPAALGHTRPMCGFFACLVQARSDKLLVSFMTTPSVIGQAKAEIAGLFDVRTAGLEDAIRPVVPPVYWSRK</sequence>
<dbReference type="AlphaFoldDB" id="A0AAD7FXV7"/>